<sequence length="162" mass="18512">MSTSVIASYAFMYFVLFLIVPFVTISFVLTCIKFFKKDMSINDGQINIINKPQFCNKQVLNYIHDLNGVSSGKYDVLYGLKMDDLVEVQDNDDLKSVLHNCTIDYVVIDHDSSEIKLVITDEQDLERNSFLQNVFTKFNINHIQIRKDSPCDLTAIRTALAA</sequence>
<keyword evidence="1" id="KW-1133">Transmembrane helix</keyword>
<keyword evidence="1" id="KW-0812">Transmembrane</keyword>
<dbReference type="Proteomes" id="UP001202831">
    <property type="component" value="Unassembled WGS sequence"/>
</dbReference>
<protein>
    <recommendedName>
        <fullName evidence="4">DUF2726 domain-containing protein</fullName>
    </recommendedName>
</protein>
<organism evidence="2 3">
    <name type="scientific">Shewanella corallii</name>
    <dbReference type="NCBI Taxonomy" id="560080"/>
    <lineage>
        <taxon>Bacteria</taxon>
        <taxon>Pseudomonadati</taxon>
        <taxon>Pseudomonadota</taxon>
        <taxon>Gammaproteobacteria</taxon>
        <taxon>Alteromonadales</taxon>
        <taxon>Shewanellaceae</taxon>
        <taxon>Shewanella</taxon>
    </lineage>
</organism>
<evidence type="ECO:0000256" key="1">
    <source>
        <dbReference type="SAM" id="Phobius"/>
    </source>
</evidence>
<evidence type="ECO:0000313" key="3">
    <source>
        <dbReference type="Proteomes" id="UP001202831"/>
    </source>
</evidence>
<accession>A0ABT0NA21</accession>
<dbReference type="EMBL" id="JAKIKT010000006">
    <property type="protein sequence ID" value="MCL2915259.1"/>
    <property type="molecule type" value="Genomic_DNA"/>
</dbReference>
<name>A0ABT0NA21_9GAMM</name>
<comment type="caution">
    <text evidence="2">The sequence shown here is derived from an EMBL/GenBank/DDBJ whole genome shotgun (WGS) entry which is preliminary data.</text>
</comment>
<proteinExistence type="predicted"/>
<gene>
    <name evidence="2" type="ORF">L2725_15975</name>
</gene>
<feature type="transmembrane region" description="Helical" evidence="1">
    <location>
        <begin position="6"/>
        <end position="32"/>
    </location>
</feature>
<evidence type="ECO:0008006" key="4">
    <source>
        <dbReference type="Google" id="ProtNLM"/>
    </source>
</evidence>
<evidence type="ECO:0000313" key="2">
    <source>
        <dbReference type="EMBL" id="MCL2915259.1"/>
    </source>
</evidence>
<reference evidence="2 3" key="1">
    <citation type="submission" date="2022-01" db="EMBL/GenBank/DDBJ databases">
        <title>Whole genome-based taxonomy of the Shewanellaceae.</title>
        <authorList>
            <person name="Martin-Rodriguez A.J."/>
        </authorList>
    </citation>
    <scope>NUCLEOTIDE SEQUENCE [LARGE SCALE GENOMIC DNA]</scope>
    <source>
        <strain evidence="2 3">DSM 21332</strain>
    </source>
</reference>
<dbReference type="RefSeq" id="WP_115136396.1">
    <property type="nucleotide sequence ID" value="NZ_JAKIKT010000006.1"/>
</dbReference>
<keyword evidence="3" id="KW-1185">Reference proteome</keyword>
<keyword evidence="1" id="KW-0472">Membrane</keyword>